<feature type="chain" id="PRO_5005807282" description="Lipoprotein" evidence="1">
    <location>
        <begin position="30"/>
        <end position="88"/>
    </location>
</feature>
<gene>
    <name evidence="2" type="ORF">LAL4801_00442</name>
</gene>
<dbReference type="PROSITE" id="PS51257">
    <property type="entry name" value="PROKAR_LIPOPROTEIN"/>
    <property type="match status" value="1"/>
</dbReference>
<evidence type="ECO:0000313" key="2">
    <source>
        <dbReference type="EMBL" id="CTQ42022.1"/>
    </source>
</evidence>
<accession>A0A0M6XXJ2</accession>
<protein>
    <recommendedName>
        <fullName evidence="4">Lipoprotein</fullName>
    </recommendedName>
</protein>
<sequence>MVEDRLSCMRNMLALGGCLLLAFGLSACAVGPGTPLLDALKTEPGQGRGNVPAPKGYGAIVNPGESSGLINPKERQETQAYLETLASE</sequence>
<dbReference type="Proteomes" id="UP000048926">
    <property type="component" value="Unassembled WGS sequence"/>
</dbReference>
<evidence type="ECO:0000256" key="1">
    <source>
        <dbReference type="SAM" id="SignalP"/>
    </source>
</evidence>
<proteinExistence type="predicted"/>
<keyword evidence="1" id="KW-0732">Signal</keyword>
<reference evidence="3" key="1">
    <citation type="submission" date="2015-07" db="EMBL/GenBank/DDBJ databases">
        <authorList>
            <person name="Rodrigo-Torres Lidia"/>
            <person name="Arahal R.David."/>
        </authorList>
    </citation>
    <scope>NUCLEOTIDE SEQUENCE [LARGE SCALE GENOMIC DNA]</scope>
    <source>
        <strain evidence="3">CECT 4801</strain>
    </source>
</reference>
<dbReference type="STRING" id="187304.B0E33_27880"/>
<evidence type="ECO:0008006" key="4">
    <source>
        <dbReference type="Google" id="ProtNLM"/>
    </source>
</evidence>
<feature type="signal peptide" evidence="1">
    <location>
        <begin position="1"/>
        <end position="29"/>
    </location>
</feature>
<organism evidence="2 3">
    <name type="scientific">Roseibium aggregatum</name>
    <dbReference type="NCBI Taxonomy" id="187304"/>
    <lineage>
        <taxon>Bacteria</taxon>
        <taxon>Pseudomonadati</taxon>
        <taxon>Pseudomonadota</taxon>
        <taxon>Alphaproteobacteria</taxon>
        <taxon>Hyphomicrobiales</taxon>
        <taxon>Stappiaceae</taxon>
        <taxon>Roseibium</taxon>
    </lineage>
</organism>
<evidence type="ECO:0000313" key="3">
    <source>
        <dbReference type="Proteomes" id="UP000048926"/>
    </source>
</evidence>
<name>A0A0M6XXJ2_9HYPH</name>
<dbReference type="EMBL" id="CXST01000001">
    <property type="protein sequence ID" value="CTQ42022.1"/>
    <property type="molecule type" value="Genomic_DNA"/>
</dbReference>
<dbReference type="AlphaFoldDB" id="A0A0M6XXJ2"/>
<keyword evidence="3" id="KW-1185">Reference proteome</keyword>